<feature type="region of interest" description="Disordered" evidence="1">
    <location>
        <begin position="236"/>
        <end position="328"/>
    </location>
</feature>
<protein>
    <submittedName>
        <fullName evidence="2">Uncharacterized protein</fullName>
    </submittedName>
</protein>
<feature type="region of interest" description="Disordered" evidence="1">
    <location>
        <begin position="140"/>
        <end position="162"/>
    </location>
</feature>
<dbReference type="PANTHER" id="PTHR33095:SF57">
    <property type="entry name" value="EXPRESSED PROTEIN"/>
    <property type="match status" value="1"/>
</dbReference>
<sequence>MEVVAPMPDFHFNASTPSSPPALFSTNSGFDFHHQRHISAPNSPTTAAAIYAFLRETAANNRGGCQSTFPFDWEEKQSIPKSYDDEKDVNFDFDFTIGFSGRHLAKTVPSPQATVTSADELFELGMIRPLKLPPRLYTPVMGEQSPKSPRDGRGLLSPLRRGRNQCRKELDPFAVAMAEATRSRKDSRSLSPFRGRGSEFCTVKSSPPRLPPAMAKGGRGWKLKLKDFFLFRSSSEEQTAGEGKNNDICKIGSSPSSSTRSSSPSSSIAQRNAEKGFGSGFAGEDSRCSSFRSTESGSSRQGDVMPECTVKTEADMKKKVTPSRQSKFSIRSITGSKFAGTFIRRRS</sequence>
<feature type="compositionally biased region" description="Low complexity" evidence="1">
    <location>
        <begin position="253"/>
        <end position="267"/>
    </location>
</feature>
<dbReference type="EMBL" id="JBBWWR010000001">
    <property type="protein sequence ID" value="KAK8970937.1"/>
    <property type="molecule type" value="Genomic_DNA"/>
</dbReference>
<dbReference type="PANTHER" id="PTHR33095">
    <property type="entry name" value="OS07G0619500 PROTEIN"/>
    <property type="match status" value="1"/>
</dbReference>
<feature type="compositionally biased region" description="Low complexity" evidence="1">
    <location>
        <begin position="288"/>
        <end position="300"/>
    </location>
</feature>
<evidence type="ECO:0000313" key="3">
    <source>
        <dbReference type="Proteomes" id="UP001412067"/>
    </source>
</evidence>
<gene>
    <name evidence="2" type="ORF">KSP40_PGU010780</name>
</gene>
<reference evidence="2 3" key="1">
    <citation type="journal article" date="2022" name="Nat. Plants">
        <title>Genomes of leafy and leafless Platanthera orchids illuminate the evolution of mycoheterotrophy.</title>
        <authorList>
            <person name="Li M.H."/>
            <person name="Liu K.W."/>
            <person name="Li Z."/>
            <person name="Lu H.C."/>
            <person name="Ye Q.L."/>
            <person name="Zhang D."/>
            <person name="Wang J.Y."/>
            <person name="Li Y.F."/>
            <person name="Zhong Z.M."/>
            <person name="Liu X."/>
            <person name="Yu X."/>
            <person name="Liu D.K."/>
            <person name="Tu X.D."/>
            <person name="Liu B."/>
            <person name="Hao Y."/>
            <person name="Liao X.Y."/>
            <person name="Jiang Y.T."/>
            <person name="Sun W.H."/>
            <person name="Chen J."/>
            <person name="Chen Y.Q."/>
            <person name="Ai Y."/>
            <person name="Zhai J.W."/>
            <person name="Wu S.S."/>
            <person name="Zhou Z."/>
            <person name="Hsiao Y.Y."/>
            <person name="Wu W.L."/>
            <person name="Chen Y.Y."/>
            <person name="Lin Y.F."/>
            <person name="Hsu J.L."/>
            <person name="Li C.Y."/>
            <person name="Wang Z.W."/>
            <person name="Zhao X."/>
            <person name="Zhong W.Y."/>
            <person name="Ma X.K."/>
            <person name="Ma L."/>
            <person name="Huang J."/>
            <person name="Chen G.Z."/>
            <person name="Huang M.Z."/>
            <person name="Huang L."/>
            <person name="Peng D.H."/>
            <person name="Luo Y.B."/>
            <person name="Zou S.Q."/>
            <person name="Chen S.P."/>
            <person name="Lan S."/>
            <person name="Tsai W.C."/>
            <person name="Van de Peer Y."/>
            <person name="Liu Z.J."/>
        </authorList>
    </citation>
    <scope>NUCLEOTIDE SEQUENCE [LARGE SCALE GENOMIC DNA]</scope>
    <source>
        <strain evidence="2">Lor288</strain>
    </source>
</reference>
<accession>A0ABR2N499</accession>
<comment type="caution">
    <text evidence="2">The sequence shown here is derived from an EMBL/GenBank/DDBJ whole genome shotgun (WGS) entry which is preliminary data.</text>
</comment>
<dbReference type="Pfam" id="PF07816">
    <property type="entry name" value="DUF1645"/>
    <property type="match status" value="1"/>
</dbReference>
<dbReference type="InterPro" id="IPR012442">
    <property type="entry name" value="DUF1645_plant"/>
</dbReference>
<dbReference type="Proteomes" id="UP001412067">
    <property type="component" value="Unassembled WGS sequence"/>
</dbReference>
<feature type="region of interest" description="Disordered" evidence="1">
    <location>
        <begin position="179"/>
        <end position="217"/>
    </location>
</feature>
<organism evidence="2 3">
    <name type="scientific">Platanthera guangdongensis</name>
    <dbReference type="NCBI Taxonomy" id="2320717"/>
    <lineage>
        <taxon>Eukaryota</taxon>
        <taxon>Viridiplantae</taxon>
        <taxon>Streptophyta</taxon>
        <taxon>Embryophyta</taxon>
        <taxon>Tracheophyta</taxon>
        <taxon>Spermatophyta</taxon>
        <taxon>Magnoliopsida</taxon>
        <taxon>Liliopsida</taxon>
        <taxon>Asparagales</taxon>
        <taxon>Orchidaceae</taxon>
        <taxon>Orchidoideae</taxon>
        <taxon>Orchideae</taxon>
        <taxon>Orchidinae</taxon>
        <taxon>Platanthera</taxon>
    </lineage>
</organism>
<keyword evidence="3" id="KW-1185">Reference proteome</keyword>
<evidence type="ECO:0000256" key="1">
    <source>
        <dbReference type="SAM" id="MobiDB-lite"/>
    </source>
</evidence>
<name>A0ABR2N499_9ASPA</name>
<proteinExistence type="predicted"/>
<evidence type="ECO:0000313" key="2">
    <source>
        <dbReference type="EMBL" id="KAK8970937.1"/>
    </source>
</evidence>